<reference evidence="4 5" key="1">
    <citation type="submission" date="2017-01" db="EMBL/GenBank/DDBJ databases">
        <authorList>
            <person name="Mah S.A."/>
            <person name="Swanson W.J."/>
            <person name="Moy G.W."/>
            <person name="Vacquier V.D."/>
        </authorList>
    </citation>
    <scope>NUCLEOTIDE SEQUENCE [LARGE SCALE GENOMIC DNA]</scope>
    <source>
        <strain evidence="4 5">DSM 26375</strain>
    </source>
</reference>
<dbReference type="Gene3D" id="3.40.80.10">
    <property type="entry name" value="Peptidoglycan recognition protein-like"/>
    <property type="match status" value="1"/>
</dbReference>
<dbReference type="SUPFAM" id="SSF55846">
    <property type="entry name" value="N-acetylmuramoyl-L-alanine amidase-like"/>
    <property type="match status" value="1"/>
</dbReference>
<dbReference type="EMBL" id="FTOT01000008">
    <property type="protein sequence ID" value="SIT19906.1"/>
    <property type="molecule type" value="Genomic_DNA"/>
</dbReference>
<dbReference type="Proteomes" id="UP000186141">
    <property type="component" value="Unassembled WGS sequence"/>
</dbReference>
<evidence type="ECO:0000313" key="5">
    <source>
        <dbReference type="Proteomes" id="UP000186141"/>
    </source>
</evidence>
<dbReference type="CDD" id="cd06583">
    <property type="entry name" value="PGRP"/>
    <property type="match status" value="1"/>
</dbReference>
<sequence length="211" mass="22661">MSAVLTKDAIKALQGLLTAAGFDPGPVDGLWGNRTASAVAAWGRENGQSAPAPLAAKTASVLYQGAARYPVEEIVVHCAATLPDWMAGRPLLEQVAEIRRWHVQGNGWRDIGYHWIIGRDGLILPGRPETQIGAHVVERNQGSIGICLIGGHEAAASDSFERHFTPEQAVTLRQQIAAISGRTRITRVSGHNEYAAKGCPGFFVPDWLGRP</sequence>
<dbReference type="AlphaFoldDB" id="A0A1N7QAU1"/>
<dbReference type="GO" id="GO:0008745">
    <property type="term" value="F:N-acetylmuramoyl-L-alanine amidase activity"/>
    <property type="evidence" value="ECO:0007669"/>
    <property type="project" value="InterPro"/>
</dbReference>
<evidence type="ECO:0000259" key="2">
    <source>
        <dbReference type="SMART" id="SM00644"/>
    </source>
</evidence>
<dbReference type="InterPro" id="IPR006619">
    <property type="entry name" value="PGRP_domain_met/bac"/>
</dbReference>
<dbReference type="SMART" id="SM00644">
    <property type="entry name" value="Ami_2"/>
    <property type="match status" value="1"/>
</dbReference>
<dbReference type="InterPro" id="IPR002477">
    <property type="entry name" value="Peptidoglycan-bd-like"/>
</dbReference>
<comment type="similarity">
    <text evidence="1">Belongs to the N-acetylmuramoyl-L-alanine amidase 2 family.</text>
</comment>
<protein>
    <submittedName>
        <fullName evidence="4">Putative peptidoglycan binding domain-containing protein</fullName>
    </submittedName>
</protein>
<evidence type="ECO:0000256" key="1">
    <source>
        <dbReference type="ARBA" id="ARBA00007553"/>
    </source>
</evidence>
<name>A0A1N7QAU1_9RHOB</name>
<proteinExistence type="inferred from homology"/>
<organism evidence="4 5">
    <name type="scientific">Gemmobacter megaterium</name>
    <dbReference type="NCBI Taxonomy" id="1086013"/>
    <lineage>
        <taxon>Bacteria</taxon>
        <taxon>Pseudomonadati</taxon>
        <taxon>Pseudomonadota</taxon>
        <taxon>Alphaproteobacteria</taxon>
        <taxon>Rhodobacterales</taxon>
        <taxon>Paracoccaceae</taxon>
        <taxon>Gemmobacter</taxon>
    </lineage>
</organism>
<dbReference type="GO" id="GO:0008270">
    <property type="term" value="F:zinc ion binding"/>
    <property type="evidence" value="ECO:0007669"/>
    <property type="project" value="InterPro"/>
</dbReference>
<keyword evidence="5" id="KW-1185">Reference proteome</keyword>
<dbReference type="InterPro" id="IPR036505">
    <property type="entry name" value="Amidase/PGRP_sf"/>
</dbReference>
<dbReference type="RefSeq" id="WP_200799307.1">
    <property type="nucleotide sequence ID" value="NZ_BMEH01000008.1"/>
</dbReference>
<evidence type="ECO:0000259" key="3">
    <source>
        <dbReference type="SMART" id="SM00701"/>
    </source>
</evidence>
<dbReference type="SUPFAM" id="SSF47090">
    <property type="entry name" value="PGBD-like"/>
    <property type="match status" value="1"/>
</dbReference>
<feature type="domain" description="Peptidoglycan recognition protein family" evidence="3">
    <location>
        <begin position="56"/>
        <end position="195"/>
    </location>
</feature>
<dbReference type="InterPro" id="IPR036366">
    <property type="entry name" value="PGBDSf"/>
</dbReference>
<evidence type="ECO:0000313" key="4">
    <source>
        <dbReference type="EMBL" id="SIT19906.1"/>
    </source>
</evidence>
<dbReference type="InterPro" id="IPR002502">
    <property type="entry name" value="Amidase_domain"/>
</dbReference>
<dbReference type="PANTHER" id="PTHR11022:SF41">
    <property type="entry name" value="PEPTIDOGLYCAN-RECOGNITION PROTEIN LC-RELATED"/>
    <property type="match status" value="1"/>
</dbReference>
<gene>
    <name evidence="4" type="ORF">SAMN05421774_10850</name>
</gene>
<dbReference type="SMART" id="SM00701">
    <property type="entry name" value="PGRP"/>
    <property type="match status" value="1"/>
</dbReference>
<dbReference type="STRING" id="1086013.SAMN05421774_10850"/>
<dbReference type="Pfam" id="PF01510">
    <property type="entry name" value="Amidase_2"/>
    <property type="match status" value="1"/>
</dbReference>
<dbReference type="Gene3D" id="1.10.101.10">
    <property type="entry name" value="PGBD-like superfamily/PGBD"/>
    <property type="match status" value="1"/>
</dbReference>
<feature type="domain" description="N-acetylmuramoyl-L-alanine amidase" evidence="2">
    <location>
        <begin position="60"/>
        <end position="201"/>
    </location>
</feature>
<dbReference type="InterPro" id="IPR015510">
    <property type="entry name" value="PGRP"/>
</dbReference>
<dbReference type="InterPro" id="IPR036365">
    <property type="entry name" value="PGBD-like_sf"/>
</dbReference>
<dbReference type="PANTHER" id="PTHR11022">
    <property type="entry name" value="PEPTIDOGLYCAN RECOGNITION PROTEIN"/>
    <property type="match status" value="1"/>
</dbReference>
<accession>A0A1N7QAU1</accession>
<dbReference type="GO" id="GO:0009253">
    <property type="term" value="P:peptidoglycan catabolic process"/>
    <property type="evidence" value="ECO:0007669"/>
    <property type="project" value="InterPro"/>
</dbReference>
<dbReference type="Pfam" id="PF01471">
    <property type="entry name" value="PG_binding_1"/>
    <property type="match status" value="1"/>
</dbReference>